<accession>A0A679JHZ4</accession>
<organism evidence="1">
    <name type="scientific">Variovorax paradoxus</name>
    <dbReference type="NCBI Taxonomy" id="34073"/>
    <lineage>
        <taxon>Bacteria</taxon>
        <taxon>Pseudomonadati</taxon>
        <taxon>Pseudomonadota</taxon>
        <taxon>Betaproteobacteria</taxon>
        <taxon>Burkholderiales</taxon>
        <taxon>Comamonadaceae</taxon>
        <taxon>Variovorax</taxon>
    </lineage>
</organism>
<protein>
    <submittedName>
        <fullName evidence="1">Uncharacterized protein</fullName>
    </submittedName>
</protein>
<sequence>MPYAEPPKSDKFISVVTQFKTLPDPYTVRTNVNKATGEIHRTYFYKRKACYRVVLDSPLAKQLAGYTLIEKDLRSALIWIEKIAALADPRPAEQRAYFGQGKDRETYNIIKGLMVATLTFYGKCFAKTGARRIKLERSQLDPRFHKIHDNVMEYRHNFAAHSGDSPIERVEIALVFPQNPRTIAEPNLYRELMQPDHIESSNGQIQTKELIEHVQSFVNQKINFLIEKILREEVAPPGREGWTKKARGG</sequence>
<name>A0A679JHZ4_VARPD</name>
<reference evidence="1" key="1">
    <citation type="submission" date="2019-12" db="EMBL/GenBank/DDBJ databases">
        <authorList>
            <person name="Cremers G."/>
        </authorList>
    </citation>
    <scope>NUCLEOTIDE SEQUENCE</scope>
    <source>
        <strain evidence="1">Vvax</strain>
    </source>
</reference>
<gene>
    <name evidence="1" type="ORF">VVAX_03476</name>
</gene>
<dbReference type="AlphaFoldDB" id="A0A679JHZ4"/>
<evidence type="ECO:0000313" key="1">
    <source>
        <dbReference type="EMBL" id="CAA2105888.1"/>
    </source>
</evidence>
<dbReference type="RefSeq" id="WP_339091056.1">
    <property type="nucleotide sequence ID" value="NZ_LR743507.1"/>
</dbReference>
<dbReference type="EMBL" id="LR743507">
    <property type="protein sequence ID" value="CAA2105888.1"/>
    <property type="molecule type" value="Genomic_DNA"/>
</dbReference>
<proteinExistence type="predicted"/>